<dbReference type="RefSeq" id="WP_077122837.1">
    <property type="nucleotide sequence ID" value="NZ_FMUE01000019.1"/>
</dbReference>
<accession>A0A1R3U5E2</accession>
<evidence type="ECO:0000259" key="1">
    <source>
        <dbReference type="Pfam" id="PF13676"/>
    </source>
</evidence>
<gene>
    <name evidence="2" type="ORF">DSM25559_4869</name>
</gene>
<dbReference type="Pfam" id="PF13676">
    <property type="entry name" value="TIR_2"/>
    <property type="match status" value="1"/>
</dbReference>
<keyword evidence="2" id="KW-0808">Transferase</keyword>
<dbReference type="Gene3D" id="3.40.50.10140">
    <property type="entry name" value="Toll/interleukin-1 receptor homology (TIR) domain"/>
    <property type="match status" value="1"/>
</dbReference>
<dbReference type="GO" id="GO:0007165">
    <property type="term" value="P:signal transduction"/>
    <property type="evidence" value="ECO:0007669"/>
    <property type="project" value="InterPro"/>
</dbReference>
<evidence type="ECO:0000313" key="2">
    <source>
        <dbReference type="EMBL" id="SCX35241.1"/>
    </source>
</evidence>
<dbReference type="SUPFAM" id="SSF52200">
    <property type="entry name" value="Toll/Interleukin receptor TIR domain"/>
    <property type="match status" value="1"/>
</dbReference>
<dbReference type="Proteomes" id="UP000187891">
    <property type="component" value="Unassembled WGS sequence"/>
</dbReference>
<dbReference type="SUPFAM" id="SSF51713">
    <property type="entry name" value="tRNA-guanine transglycosylase"/>
    <property type="match status" value="1"/>
</dbReference>
<dbReference type="InterPro" id="IPR036511">
    <property type="entry name" value="TGT-like_sf"/>
</dbReference>
<dbReference type="GO" id="GO:0006400">
    <property type="term" value="P:tRNA modification"/>
    <property type="evidence" value="ECO:0007669"/>
    <property type="project" value="InterPro"/>
</dbReference>
<organism evidence="2 3">
    <name type="scientific">Agrobacterium rosae</name>
    <dbReference type="NCBI Taxonomy" id="1972867"/>
    <lineage>
        <taxon>Bacteria</taxon>
        <taxon>Pseudomonadati</taxon>
        <taxon>Pseudomonadota</taxon>
        <taxon>Alphaproteobacteria</taxon>
        <taxon>Hyphomicrobiales</taxon>
        <taxon>Rhizobiaceae</taxon>
        <taxon>Rhizobium/Agrobacterium group</taxon>
        <taxon>Agrobacterium</taxon>
    </lineage>
</organism>
<name>A0A1R3U5E2_9HYPH</name>
<sequence length="466" mass="52484">MADVYVIHSSKDNSTTGKIVELLRGKWDVWWDYNLVGSYSEAIEHEIAKAKCVVVVWSSDANESKPVREEVHLADRHGIQIIPIFLDETEMMYPFVSRSGVGFVGWNDLDSHPSFEQLIAKIANVVSPKIVKTPQHPSPIPLSWPSLFMSVSSHETQLVPQDAVKALRLFEASAILVSAYDLLPIRRPKGIIQELRQVHDDGGFILIDSGNYEATRRGDDSWTSGKFAEAMRDVPHDWAYCFDVMTPKVNPKAAIESVVKAVTRDRVAATQNILPIVHAPKESLSGYNVKDLPHIVREVAYSLSAPLIAVAERELGSGLIERAKTVKRIRQELRKLPYYQPLHVLGTGNPWSIALLAAAGADSFDGLEWCRMVVDQQTHRLHHFQHFDFFKYQMSFAESQVTLDAFDDGKIEYAGRVALHNLDYFRQFNDKLTHALKTNQMESMLVEIIGPASVKQIKDAIPDLFE</sequence>
<evidence type="ECO:0000313" key="3">
    <source>
        <dbReference type="Proteomes" id="UP000187891"/>
    </source>
</evidence>
<proteinExistence type="predicted"/>
<dbReference type="EMBL" id="FMUE01000019">
    <property type="protein sequence ID" value="SCX35241.1"/>
    <property type="molecule type" value="Genomic_DNA"/>
</dbReference>
<reference evidence="3" key="1">
    <citation type="submission" date="2016-10" db="EMBL/GenBank/DDBJ databases">
        <authorList>
            <person name="Wibberg D."/>
        </authorList>
    </citation>
    <scope>NUCLEOTIDE SEQUENCE [LARGE SCALE GENOMIC DNA]</scope>
</reference>
<dbReference type="STRING" id="1907666.DSM25559_4869"/>
<protein>
    <submittedName>
        <fullName evidence="2">7-cyano-7-deazaguanine tRNA-ribosyltransferase</fullName>
    </submittedName>
</protein>
<dbReference type="InterPro" id="IPR000157">
    <property type="entry name" value="TIR_dom"/>
</dbReference>
<dbReference type="Gene3D" id="3.20.20.105">
    <property type="entry name" value="Queuine tRNA-ribosyltransferase-like"/>
    <property type="match status" value="1"/>
</dbReference>
<dbReference type="GO" id="GO:0016740">
    <property type="term" value="F:transferase activity"/>
    <property type="evidence" value="ECO:0007669"/>
    <property type="project" value="UniProtKB-KW"/>
</dbReference>
<feature type="domain" description="TIR" evidence="1">
    <location>
        <begin position="4"/>
        <end position="117"/>
    </location>
</feature>
<dbReference type="AlphaFoldDB" id="A0A1R3U5E2"/>
<dbReference type="InterPro" id="IPR035897">
    <property type="entry name" value="Toll_tir_struct_dom_sf"/>
</dbReference>